<evidence type="ECO:0000256" key="10">
    <source>
        <dbReference type="ARBA" id="ARBA00023029"/>
    </source>
</evidence>
<dbReference type="InterPro" id="IPR020568">
    <property type="entry name" value="Ribosomal_Su5_D2-typ_SF"/>
</dbReference>
<dbReference type="SUPFAM" id="SSF56719">
    <property type="entry name" value="Type II DNA topoisomerase"/>
    <property type="match status" value="1"/>
</dbReference>
<dbReference type="EMBL" id="JMIU01000001">
    <property type="protein sequence ID" value="KDN96089.1"/>
    <property type="molecule type" value="Genomic_DNA"/>
</dbReference>
<dbReference type="GO" id="GO:0003918">
    <property type="term" value="F:DNA topoisomerase type II (double strand cut, ATP-hydrolyzing) activity"/>
    <property type="evidence" value="ECO:0007669"/>
    <property type="project" value="UniProtKB-UniRule"/>
</dbReference>
<proteinExistence type="inferred from homology"/>
<dbReference type="InterPro" id="IPR006171">
    <property type="entry name" value="TOPRIM_dom"/>
</dbReference>
<dbReference type="SMART" id="SM00433">
    <property type="entry name" value="TOP2c"/>
    <property type="match status" value="1"/>
</dbReference>
<comment type="catalytic activity">
    <reaction evidence="1 13">
        <text>ATP-dependent breakage, passage and rejoining of double-stranded DNA.</text>
        <dbReference type="EC" id="5.6.2.2"/>
    </reaction>
</comment>
<organism evidence="15 16">
    <name type="scientific">Hydrogenovibrio marinus</name>
    <dbReference type="NCBI Taxonomy" id="28885"/>
    <lineage>
        <taxon>Bacteria</taxon>
        <taxon>Pseudomonadati</taxon>
        <taxon>Pseudomonadota</taxon>
        <taxon>Gammaproteobacteria</taxon>
        <taxon>Thiotrichales</taxon>
        <taxon>Piscirickettsiaceae</taxon>
        <taxon>Hydrogenovibrio</taxon>
    </lineage>
</organism>
<evidence type="ECO:0000256" key="13">
    <source>
        <dbReference type="HAMAP-Rule" id="MF_01898"/>
    </source>
</evidence>
<dbReference type="Pfam" id="PF01751">
    <property type="entry name" value="Toprim"/>
    <property type="match status" value="1"/>
</dbReference>
<gene>
    <name evidence="13 15" type="primary">gyrB</name>
    <name evidence="15" type="ORF">EI16_07315</name>
</gene>
<evidence type="ECO:0000256" key="11">
    <source>
        <dbReference type="ARBA" id="ARBA00023125"/>
    </source>
</evidence>
<dbReference type="InterPro" id="IPR036890">
    <property type="entry name" value="HATPase_C_sf"/>
</dbReference>
<dbReference type="GO" id="GO:0006265">
    <property type="term" value="P:DNA topological change"/>
    <property type="evidence" value="ECO:0007669"/>
    <property type="project" value="UniProtKB-UniRule"/>
</dbReference>
<dbReference type="PANTHER" id="PTHR45866:SF1">
    <property type="entry name" value="DNA GYRASE SUBUNIT B, MITOCHONDRIAL"/>
    <property type="match status" value="1"/>
</dbReference>
<evidence type="ECO:0000259" key="14">
    <source>
        <dbReference type="PROSITE" id="PS50880"/>
    </source>
</evidence>
<evidence type="ECO:0000256" key="4">
    <source>
        <dbReference type="ARBA" id="ARBA00019166"/>
    </source>
</evidence>
<dbReference type="FunFam" id="3.30.565.10:FF:000002">
    <property type="entry name" value="DNA gyrase subunit B"/>
    <property type="match status" value="1"/>
</dbReference>
<dbReference type="NCBIfam" id="NF011501">
    <property type="entry name" value="PRK14939.1"/>
    <property type="match status" value="1"/>
</dbReference>
<evidence type="ECO:0000256" key="12">
    <source>
        <dbReference type="ARBA" id="ARBA00023235"/>
    </source>
</evidence>
<dbReference type="NCBIfam" id="TIGR01059">
    <property type="entry name" value="gyrB"/>
    <property type="match status" value="1"/>
</dbReference>
<name>A0A066ZUZ0_HYDMR</name>
<dbReference type="NCBIfam" id="NF004189">
    <property type="entry name" value="PRK05644.1"/>
    <property type="match status" value="1"/>
</dbReference>
<feature type="domain" description="Toprim" evidence="14">
    <location>
        <begin position="428"/>
        <end position="543"/>
    </location>
</feature>
<dbReference type="InterPro" id="IPR013760">
    <property type="entry name" value="Topo_IIA-like_dom_sf"/>
</dbReference>
<dbReference type="InterPro" id="IPR014721">
    <property type="entry name" value="Ribsml_uS5_D2-typ_fold_subgr"/>
</dbReference>
<sequence>MTAENTLPETQTNEYDSSSIKVLKGLDAVRKRPGMYIGDTDDGTGLHHMVFEVVDNGIDEALAGHCDKVVVTIHTDGSVSVSDNGRGIPVGIHEEEGVSAAEVIMTVLHAGGKFDDNSYKVSGGLHGVGVSVVNALSSELHLTIKREGHIWKQSYTHGVPDAPLEAVGDTDETGTEIRFLPSKETFTNQTEFSFDYLLKRLRELSFLNSGVHIELLDKRDDRHEVFEFEGGIKAFVDYINTNKTPINEKAFYFSTVKDDIVVEVAMQWSEAYQEAIYCFTNNIPQRDGGTHLSGFRAALTRSLNQYAEKEGLTKKYKMTVSGDDAREGLAAVISVKVPDPKFSSQTKDKLVSSEVKSAVETAMNEKLSEYLLENPKEAQSVFAKIVDAARAREAARKAREMTRRKGALDIAGLPGKLADCQEKDPALSELYLVEGDSAGGSAKQGRDRRTQAILPLKGKILNVEKARFDKMLASAEVGTLITALGCGIGHEDYNPDKLRYHRIIIMTDADVDGSHIRTLLLTFFYRQMPELIERGYIYIAQPPLYKVKKGKQEAYLKDDSELESYLLQSALDQAGLYPSTSTPPIQGVALEDLAKSFLKTNRIIGRISRRYSQPFLELMTDLPKMSLDMLNNMDQAQAWINEALPRLKAAGESQKVEYQLSVEPAHEGETKFQIRLQQREHGTLSSQVFDEDFFASADYEQIAKTSTELHGLVTETAYIQRGEKQEPVTHFREALDWLLNEAKRGQTIQRYKGLGEMNPEQLWETTMNAEARRLLQVTIADAVQADQVFTTLMGDEVEPRRDFIESNALKAENIDV</sequence>
<comment type="caution">
    <text evidence="15">The sequence shown here is derived from an EMBL/GenBank/DDBJ whole genome shotgun (WGS) entry which is preliminary data.</text>
</comment>
<comment type="subunit">
    <text evidence="13">Heterotetramer, composed of two GyrA and two GyrB chains. In the heterotetramer, GyrA contains the active site tyrosine that forms a transient covalent intermediate with DNA, while GyrB binds cofactors and catalyzes ATP hydrolysis.</text>
</comment>
<feature type="binding site" evidence="13">
    <location>
        <position position="434"/>
    </location>
    <ligand>
        <name>Mg(2+)</name>
        <dbReference type="ChEBI" id="CHEBI:18420"/>
        <label>1</label>
        <note>catalytic</note>
    </ligand>
</feature>
<accession>A0A066ZUZ0</accession>
<keyword evidence="12 13" id="KW-0413">Isomerase</keyword>
<dbReference type="GO" id="GO:0046872">
    <property type="term" value="F:metal ion binding"/>
    <property type="evidence" value="ECO:0007669"/>
    <property type="project" value="UniProtKB-KW"/>
</dbReference>
<feature type="site" description="Interaction with DNA" evidence="13">
    <location>
        <position position="462"/>
    </location>
</feature>
<dbReference type="CDD" id="cd00822">
    <property type="entry name" value="TopoII_Trans_DNA_gyrase"/>
    <property type="match status" value="1"/>
</dbReference>
<feature type="binding site" evidence="13">
    <location>
        <position position="508"/>
    </location>
    <ligand>
        <name>Mg(2+)</name>
        <dbReference type="ChEBI" id="CHEBI:18420"/>
        <label>1</label>
        <note>catalytic</note>
    </ligand>
</feature>
<dbReference type="SMART" id="SM00387">
    <property type="entry name" value="HATPase_c"/>
    <property type="match status" value="1"/>
</dbReference>
<comment type="subcellular location">
    <subcellularLocation>
        <location evidence="13">Cytoplasm</location>
    </subcellularLocation>
</comment>
<dbReference type="Pfam" id="PF02518">
    <property type="entry name" value="HATPase_c"/>
    <property type="match status" value="1"/>
</dbReference>
<dbReference type="Proteomes" id="UP000027341">
    <property type="component" value="Unassembled WGS sequence"/>
</dbReference>
<reference evidence="15 16" key="1">
    <citation type="submission" date="2014-04" db="EMBL/GenBank/DDBJ databases">
        <title>Draft genome sequence of Hydrogenovibrio marinus MH-110, a model organism for aerobic H2 metabolism.</title>
        <authorList>
            <person name="Cha H.J."/>
            <person name="Jo B.H."/>
            <person name="Hwang B.H."/>
        </authorList>
    </citation>
    <scope>NUCLEOTIDE SEQUENCE [LARGE SCALE GENOMIC DNA]</scope>
    <source>
        <strain evidence="15 16">MH-110</strain>
    </source>
</reference>
<keyword evidence="5 13" id="KW-0963">Cytoplasm</keyword>
<dbReference type="GO" id="GO:0005737">
    <property type="term" value="C:cytoplasm"/>
    <property type="evidence" value="ECO:0007669"/>
    <property type="project" value="UniProtKB-SubCell"/>
</dbReference>
<dbReference type="InterPro" id="IPR018522">
    <property type="entry name" value="TopoIIA_CS"/>
</dbReference>
<dbReference type="InterPro" id="IPR041423">
    <property type="entry name" value="GyrB_insert"/>
</dbReference>
<keyword evidence="8 13" id="KW-0067">ATP-binding</keyword>
<dbReference type="HAMAP" id="MF_01898">
    <property type="entry name" value="GyrB"/>
    <property type="match status" value="1"/>
</dbReference>
<comment type="cofactor">
    <cofactor evidence="13">
        <name>Mg(2+)</name>
        <dbReference type="ChEBI" id="CHEBI:18420"/>
    </cofactor>
    <cofactor evidence="13">
        <name>Mn(2+)</name>
        <dbReference type="ChEBI" id="CHEBI:29035"/>
    </cofactor>
    <cofactor evidence="13">
        <name>Ca(2+)</name>
        <dbReference type="ChEBI" id="CHEBI:29108"/>
    </cofactor>
    <text evidence="13">Binds two Mg(2+) per subunit. The magnesium ions form salt bridges with both the protein and the DNA. Can also accept other divalent metal cations, such as Mn(2+) or Ca(2+).</text>
</comment>
<evidence type="ECO:0000256" key="7">
    <source>
        <dbReference type="ARBA" id="ARBA00022741"/>
    </source>
</evidence>
<dbReference type="STRING" id="28885.EI16_07315"/>
<evidence type="ECO:0000256" key="6">
    <source>
        <dbReference type="ARBA" id="ARBA00022723"/>
    </source>
</evidence>
<keyword evidence="6 13" id="KW-0479">Metal-binding</keyword>
<comment type="function">
    <text evidence="13">A type II topoisomerase that negatively supercoils closed circular double-stranded (ds) DNA in an ATP-dependent manner to modulate DNA topology and maintain chromosomes in an underwound state. Negative supercoiling favors strand separation, and DNA replication, transcription, recombination and repair, all of which involve strand separation. Also able to catalyze the interconversion of other topological isomers of dsDNA rings, including catenanes and knotted rings. Type II topoisomerases break and join 2 DNA strands simultaneously in an ATP-dependent manner.</text>
</comment>
<dbReference type="PRINTS" id="PR00418">
    <property type="entry name" value="TPI2FAMILY"/>
</dbReference>
<dbReference type="SUPFAM" id="SSF54211">
    <property type="entry name" value="Ribosomal protein S5 domain 2-like"/>
    <property type="match status" value="1"/>
</dbReference>
<keyword evidence="10 13" id="KW-0799">Topoisomerase</keyword>
<evidence type="ECO:0000313" key="15">
    <source>
        <dbReference type="EMBL" id="KDN96089.1"/>
    </source>
</evidence>
<dbReference type="Gene3D" id="3.30.230.10">
    <property type="match status" value="1"/>
</dbReference>
<dbReference type="InterPro" id="IPR000565">
    <property type="entry name" value="Topo_IIA_B"/>
</dbReference>
<dbReference type="Gene3D" id="3.30.565.10">
    <property type="entry name" value="Histidine kinase-like ATPase, C-terminal domain"/>
    <property type="match status" value="1"/>
</dbReference>
<dbReference type="InterPro" id="IPR049353">
    <property type="entry name" value="GyrB_hook"/>
</dbReference>
<dbReference type="FunFam" id="3.30.230.10:FF:000005">
    <property type="entry name" value="DNA gyrase subunit B"/>
    <property type="match status" value="1"/>
</dbReference>
<dbReference type="EC" id="5.6.2.2" evidence="3 13"/>
<dbReference type="InterPro" id="IPR001241">
    <property type="entry name" value="Topo_IIA"/>
</dbReference>
<dbReference type="Gene3D" id="3.40.50.670">
    <property type="match status" value="2"/>
</dbReference>
<dbReference type="CDD" id="cd03366">
    <property type="entry name" value="TOPRIM_TopoIIA_GyrB"/>
    <property type="match status" value="1"/>
</dbReference>
<dbReference type="FunFam" id="3.40.50.670:FF:000004">
    <property type="entry name" value="DNA gyrase subunit B"/>
    <property type="match status" value="1"/>
</dbReference>
<dbReference type="InterPro" id="IPR013506">
    <property type="entry name" value="Topo_IIA_bsu_dom2"/>
</dbReference>
<evidence type="ECO:0000256" key="5">
    <source>
        <dbReference type="ARBA" id="ARBA00022490"/>
    </source>
</evidence>
<protein>
    <recommendedName>
        <fullName evidence="4 13">DNA gyrase subunit B</fullName>
        <ecNumber evidence="3 13">5.6.2.2</ecNumber>
    </recommendedName>
</protein>
<dbReference type="FunFam" id="3.40.50.670:FF:000005">
    <property type="entry name" value="DNA gyrase subunit B"/>
    <property type="match status" value="1"/>
</dbReference>
<comment type="similarity">
    <text evidence="2 13">Belongs to the type II topoisomerase GyrB family.</text>
</comment>
<feature type="site" description="Interaction with DNA" evidence="13">
    <location>
        <position position="459"/>
    </location>
</feature>
<dbReference type="PRINTS" id="PR01159">
    <property type="entry name" value="DNAGYRASEB"/>
</dbReference>
<feature type="binding site" evidence="13">
    <location>
        <position position="510"/>
    </location>
    <ligand>
        <name>Mg(2+)</name>
        <dbReference type="ChEBI" id="CHEBI:18420"/>
        <label>2</label>
    </ligand>
</feature>
<dbReference type="Pfam" id="PF21249">
    <property type="entry name" value="GyrB_hook"/>
    <property type="match status" value="1"/>
</dbReference>
<dbReference type="Pfam" id="PF18053">
    <property type="entry name" value="GyrB_insert"/>
    <property type="match status" value="1"/>
</dbReference>
<dbReference type="PANTHER" id="PTHR45866">
    <property type="entry name" value="DNA GYRASE/TOPOISOMERASE SUBUNIT B"/>
    <property type="match status" value="1"/>
</dbReference>
<dbReference type="AlphaFoldDB" id="A0A066ZUZ0"/>
<feature type="binding site" evidence="13">
    <location>
        <position position="508"/>
    </location>
    <ligand>
        <name>Mg(2+)</name>
        <dbReference type="ChEBI" id="CHEBI:18420"/>
        <label>2</label>
    </ligand>
</feature>
<dbReference type="InterPro" id="IPR011557">
    <property type="entry name" value="GyrB"/>
</dbReference>
<dbReference type="GO" id="GO:0003677">
    <property type="term" value="F:DNA binding"/>
    <property type="evidence" value="ECO:0007669"/>
    <property type="project" value="UniProtKB-KW"/>
</dbReference>
<comment type="miscellaneous">
    <text evidence="13">Few gyrases are as efficient as E.coli at forming negative supercoils. Not all organisms have 2 type II topoisomerases; in organisms with a single type II topoisomerase this enzyme also has to decatenate newly replicated chromosomes.</text>
</comment>
<dbReference type="RefSeq" id="WP_029911494.1">
    <property type="nucleotide sequence ID" value="NZ_AP020335.1"/>
</dbReference>
<dbReference type="GO" id="GO:0005694">
    <property type="term" value="C:chromosome"/>
    <property type="evidence" value="ECO:0007669"/>
    <property type="project" value="InterPro"/>
</dbReference>
<dbReference type="InterPro" id="IPR003594">
    <property type="entry name" value="HATPase_dom"/>
</dbReference>
<dbReference type="GO" id="GO:0005524">
    <property type="term" value="F:ATP binding"/>
    <property type="evidence" value="ECO:0007669"/>
    <property type="project" value="UniProtKB-UniRule"/>
</dbReference>
<dbReference type="SUPFAM" id="SSF55874">
    <property type="entry name" value="ATPase domain of HSP90 chaperone/DNA topoisomerase II/histidine kinase"/>
    <property type="match status" value="1"/>
</dbReference>
<dbReference type="Pfam" id="PF00986">
    <property type="entry name" value="DNA_gyraseB_C"/>
    <property type="match status" value="1"/>
</dbReference>
<dbReference type="GO" id="GO:0006261">
    <property type="term" value="P:DNA-templated DNA replication"/>
    <property type="evidence" value="ECO:0007669"/>
    <property type="project" value="UniProtKB-UniRule"/>
</dbReference>
<dbReference type="InterPro" id="IPR002288">
    <property type="entry name" value="DNA_gyrase_B_C"/>
</dbReference>
<dbReference type="PROSITE" id="PS50880">
    <property type="entry name" value="TOPRIM"/>
    <property type="match status" value="1"/>
</dbReference>
<evidence type="ECO:0000256" key="1">
    <source>
        <dbReference type="ARBA" id="ARBA00000185"/>
    </source>
</evidence>
<keyword evidence="9 13" id="KW-0460">Magnesium</keyword>
<evidence type="ECO:0000256" key="9">
    <source>
        <dbReference type="ARBA" id="ARBA00022842"/>
    </source>
</evidence>
<dbReference type="Gene3D" id="3.10.20.690">
    <property type="match status" value="1"/>
</dbReference>
<evidence type="ECO:0000256" key="3">
    <source>
        <dbReference type="ARBA" id="ARBA00012895"/>
    </source>
</evidence>
<evidence type="ECO:0000256" key="8">
    <source>
        <dbReference type="ARBA" id="ARBA00022840"/>
    </source>
</evidence>
<keyword evidence="7 13" id="KW-0547">Nucleotide-binding</keyword>
<evidence type="ECO:0000313" key="16">
    <source>
        <dbReference type="Proteomes" id="UP000027341"/>
    </source>
</evidence>
<keyword evidence="11" id="KW-0238">DNA-binding</keyword>
<dbReference type="InterPro" id="IPR013759">
    <property type="entry name" value="Topo_IIA_B_C"/>
</dbReference>
<dbReference type="PROSITE" id="PS00177">
    <property type="entry name" value="TOPOISOMERASE_II"/>
    <property type="match status" value="1"/>
</dbReference>
<dbReference type="CDD" id="cd16928">
    <property type="entry name" value="HATPase_GyrB-like"/>
    <property type="match status" value="1"/>
</dbReference>
<dbReference type="InterPro" id="IPR034160">
    <property type="entry name" value="TOPRIM_GyrB"/>
</dbReference>
<dbReference type="Pfam" id="PF00204">
    <property type="entry name" value="DNA_gyraseB"/>
    <property type="match status" value="1"/>
</dbReference>
<keyword evidence="16" id="KW-1185">Reference proteome</keyword>
<evidence type="ECO:0000256" key="2">
    <source>
        <dbReference type="ARBA" id="ARBA00010708"/>
    </source>
</evidence>